<keyword evidence="2" id="KW-0812">Transmembrane</keyword>
<reference evidence="3 4" key="1">
    <citation type="submission" date="2020-08" db="EMBL/GenBank/DDBJ databases">
        <title>Genomic Encyclopedia of Type Strains, Phase IV (KMG-IV): sequencing the most valuable type-strain genomes for metagenomic binning, comparative biology and taxonomic classification.</title>
        <authorList>
            <person name="Goeker M."/>
        </authorList>
    </citation>
    <scope>NUCLEOTIDE SEQUENCE [LARGE SCALE GENOMIC DNA]</scope>
    <source>
        <strain evidence="3 4">DSM 105074</strain>
    </source>
</reference>
<dbReference type="RefSeq" id="WP_184173073.1">
    <property type="nucleotide sequence ID" value="NZ_JACHGF010000002.1"/>
</dbReference>
<dbReference type="EMBL" id="JACHGF010000002">
    <property type="protein sequence ID" value="MBB5283572.1"/>
    <property type="molecule type" value="Genomic_DNA"/>
</dbReference>
<dbReference type="PANTHER" id="PTHR30386:SF27">
    <property type="entry name" value="MEMBRANE FUSION PROTEIN (MFP) FAMILY PROTEIN"/>
    <property type="match status" value="1"/>
</dbReference>
<evidence type="ECO:0000256" key="1">
    <source>
        <dbReference type="SAM" id="Coils"/>
    </source>
</evidence>
<keyword evidence="1" id="KW-0175">Coiled coil</keyword>
<proteinExistence type="predicted"/>
<evidence type="ECO:0000313" key="4">
    <source>
        <dbReference type="Proteomes" id="UP000557307"/>
    </source>
</evidence>
<feature type="transmembrane region" description="Helical" evidence="2">
    <location>
        <begin position="33"/>
        <end position="53"/>
    </location>
</feature>
<evidence type="ECO:0000256" key="2">
    <source>
        <dbReference type="SAM" id="Phobius"/>
    </source>
</evidence>
<sequence>MLNISRHRVKDEVLDKYNLHALSTLSTPRTGIVFARWIQVIVVVLLLTLFLPWQQNINGTGSVTAFGPQDRPQTIQNIIAGRIEKWYVNEGDLVAKGDTILAISETKDEYFDPQVLQRTQEQVDAKRAGIVGYRNKITALDQQLTALREGLQFSLQKARNKVSQGRLKVISDSTDLVALRTNYQISNDRLERFERGYKDGLFSLTDLETRRLKVQEESAKVISLENKLETSRQELLNARIELSSVTAEYQDKIAKANSDRSSAVSSLAEAEAELSKLQNKYASIEVRQNQYYIRAPQDGYIVRAMKAGLGENIKEGESVATLQPANPVQAVELYIRPMDVPLVSTGREVRLEFDGWPALQFSGWPGVSVGTFGGVVEVVDRVNSVSGQYRLLVRPKKGEEWPQAIRQGSGVYGWVMLNDVPVWYEIWRQLNGFPPDLNQKEIQKITSKSTAGDK</sequence>
<feature type="coiled-coil region" evidence="1">
    <location>
        <begin position="214"/>
        <end position="287"/>
    </location>
</feature>
<evidence type="ECO:0000313" key="3">
    <source>
        <dbReference type="EMBL" id="MBB5283572.1"/>
    </source>
</evidence>
<gene>
    <name evidence="3" type="ORF">HNQ92_001698</name>
</gene>
<dbReference type="Gene3D" id="2.40.50.100">
    <property type="match status" value="1"/>
</dbReference>
<dbReference type="PANTHER" id="PTHR30386">
    <property type="entry name" value="MEMBRANE FUSION SUBUNIT OF EMRAB-TOLC MULTIDRUG EFFLUX PUMP"/>
    <property type="match status" value="1"/>
</dbReference>
<keyword evidence="2" id="KW-0472">Membrane</keyword>
<organism evidence="3 4">
    <name type="scientific">Rhabdobacter roseus</name>
    <dbReference type="NCBI Taxonomy" id="1655419"/>
    <lineage>
        <taxon>Bacteria</taxon>
        <taxon>Pseudomonadati</taxon>
        <taxon>Bacteroidota</taxon>
        <taxon>Cytophagia</taxon>
        <taxon>Cytophagales</taxon>
        <taxon>Cytophagaceae</taxon>
        <taxon>Rhabdobacter</taxon>
    </lineage>
</organism>
<keyword evidence="4" id="KW-1185">Reference proteome</keyword>
<comment type="caution">
    <text evidence="3">The sequence shown here is derived from an EMBL/GenBank/DDBJ whole genome shotgun (WGS) entry which is preliminary data.</text>
</comment>
<dbReference type="SUPFAM" id="SSF51230">
    <property type="entry name" value="Single hybrid motif"/>
    <property type="match status" value="1"/>
</dbReference>
<keyword evidence="2" id="KW-1133">Transmembrane helix</keyword>
<protein>
    <submittedName>
        <fullName evidence="3">Multidrug efflux pump subunit AcrA (Membrane-fusion protein)</fullName>
    </submittedName>
</protein>
<dbReference type="Proteomes" id="UP000557307">
    <property type="component" value="Unassembled WGS sequence"/>
</dbReference>
<dbReference type="InterPro" id="IPR011053">
    <property type="entry name" value="Single_hybrid_motif"/>
</dbReference>
<name>A0A840TPT4_9BACT</name>
<dbReference type="InterPro" id="IPR050739">
    <property type="entry name" value="MFP"/>
</dbReference>
<accession>A0A840TPT4</accession>
<dbReference type="AlphaFoldDB" id="A0A840TPT4"/>